<dbReference type="WBParaSite" id="NBR_0001023201-mRNA-1">
    <property type="protein sequence ID" value="NBR_0001023201-mRNA-1"/>
    <property type="gene ID" value="NBR_0001023201"/>
</dbReference>
<keyword evidence="2" id="KW-1185">Reference proteome</keyword>
<accession>A0A0N4Y372</accession>
<dbReference type="AlphaFoldDB" id="A0A0N4Y372"/>
<proteinExistence type="predicted"/>
<evidence type="ECO:0000313" key="3">
    <source>
        <dbReference type="WBParaSite" id="NBR_0001023201-mRNA-1"/>
    </source>
</evidence>
<dbReference type="SUPFAM" id="SSF50923">
    <property type="entry name" value="Hemopexin-like domain"/>
    <property type="match status" value="1"/>
</dbReference>
<dbReference type="Gene3D" id="2.110.10.10">
    <property type="entry name" value="Hemopexin-like domain"/>
    <property type="match status" value="1"/>
</dbReference>
<dbReference type="InterPro" id="IPR036375">
    <property type="entry name" value="Hemopexin-like_dom_sf"/>
</dbReference>
<evidence type="ECO:0000313" key="2">
    <source>
        <dbReference type="Proteomes" id="UP000271162"/>
    </source>
</evidence>
<name>A0A0N4Y372_NIPBR</name>
<reference evidence="1 2" key="2">
    <citation type="submission" date="2018-11" db="EMBL/GenBank/DDBJ databases">
        <authorList>
            <consortium name="Pathogen Informatics"/>
        </authorList>
    </citation>
    <scope>NUCLEOTIDE SEQUENCE [LARGE SCALE GENOMIC DNA]</scope>
</reference>
<sequence length="157" mass="17976">MFLAEKVYRIRGRKFVDNGSNISEVFPKGPKFVNASVTSNDLIVLFAERAIYGYEYDGVSFIEAPGFPKELHDRVLFYPQAAFPLNNGSVILLSGNVFATYNVLENRPSFLNDKTRFFPNIPEDLRSGIPKDIQLQESYWMFEEKTVSDYTNTVLIK</sequence>
<gene>
    <name evidence="1" type="ORF">NBR_LOCUS10233</name>
</gene>
<organism evidence="3">
    <name type="scientific">Nippostrongylus brasiliensis</name>
    <name type="common">Rat hookworm</name>
    <dbReference type="NCBI Taxonomy" id="27835"/>
    <lineage>
        <taxon>Eukaryota</taxon>
        <taxon>Metazoa</taxon>
        <taxon>Ecdysozoa</taxon>
        <taxon>Nematoda</taxon>
        <taxon>Chromadorea</taxon>
        <taxon>Rhabditida</taxon>
        <taxon>Rhabditina</taxon>
        <taxon>Rhabditomorpha</taxon>
        <taxon>Strongyloidea</taxon>
        <taxon>Heligmosomidae</taxon>
        <taxon>Nippostrongylus</taxon>
    </lineage>
</organism>
<dbReference type="EMBL" id="UYSL01020277">
    <property type="protein sequence ID" value="VDL73822.1"/>
    <property type="molecule type" value="Genomic_DNA"/>
</dbReference>
<dbReference type="Proteomes" id="UP000271162">
    <property type="component" value="Unassembled WGS sequence"/>
</dbReference>
<protein>
    <submittedName>
        <fullName evidence="3">Hemopexin-like domain-containing protein</fullName>
    </submittedName>
</protein>
<reference evidence="3" key="1">
    <citation type="submission" date="2017-02" db="UniProtKB">
        <authorList>
            <consortium name="WormBaseParasite"/>
        </authorList>
    </citation>
    <scope>IDENTIFICATION</scope>
</reference>
<evidence type="ECO:0000313" key="1">
    <source>
        <dbReference type="EMBL" id="VDL73822.1"/>
    </source>
</evidence>
<dbReference type="STRING" id="27835.A0A0N4Y372"/>
<dbReference type="OMA" id="FFPQAAF"/>